<comment type="caution">
    <text evidence="3">The sequence shown here is derived from an EMBL/GenBank/DDBJ whole genome shotgun (WGS) entry which is preliminary data.</text>
</comment>
<feature type="domain" description="ASPIC/UnbV" evidence="2">
    <location>
        <begin position="533"/>
        <end position="600"/>
    </location>
</feature>
<dbReference type="Pfam" id="PF13517">
    <property type="entry name" value="FG-GAP_3"/>
    <property type="match status" value="5"/>
</dbReference>
<dbReference type="Gene3D" id="2.130.10.130">
    <property type="entry name" value="Integrin alpha, N-terminal"/>
    <property type="match status" value="4"/>
</dbReference>
<keyword evidence="1" id="KW-0732">Signal</keyword>
<evidence type="ECO:0000313" key="3">
    <source>
        <dbReference type="EMBL" id="MDN5203160.1"/>
    </source>
</evidence>
<organism evidence="3 4">
    <name type="scientific">Splendidivirga corallicola</name>
    <dbReference type="NCBI Taxonomy" id="3051826"/>
    <lineage>
        <taxon>Bacteria</taxon>
        <taxon>Pseudomonadati</taxon>
        <taxon>Bacteroidota</taxon>
        <taxon>Cytophagia</taxon>
        <taxon>Cytophagales</taxon>
        <taxon>Splendidivirgaceae</taxon>
        <taxon>Splendidivirga</taxon>
    </lineage>
</organism>
<dbReference type="RefSeq" id="WP_346753182.1">
    <property type="nucleotide sequence ID" value="NZ_JAUJEA010000006.1"/>
</dbReference>
<protein>
    <submittedName>
        <fullName evidence="3">VCBS repeat-containing protein</fullName>
    </submittedName>
</protein>
<evidence type="ECO:0000313" key="4">
    <source>
        <dbReference type="Proteomes" id="UP001172082"/>
    </source>
</evidence>
<dbReference type="InterPro" id="IPR011519">
    <property type="entry name" value="UnbV_ASPIC"/>
</dbReference>
<dbReference type="PANTHER" id="PTHR16026:SF0">
    <property type="entry name" value="CARTILAGE ACIDIC PROTEIN 1"/>
    <property type="match status" value="1"/>
</dbReference>
<reference evidence="3" key="1">
    <citation type="submission" date="2023-06" db="EMBL/GenBank/DDBJ databases">
        <title>Genomic of Parafulvivirga corallium.</title>
        <authorList>
            <person name="Wang G."/>
        </authorList>
    </citation>
    <scope>NUCLEOTIDE SEQUENCE</scope>
    <source>
        <strain evidence="3">BMA10</strain>
    </source>
</reference>
<dbReference type="PROSITE" id="PS51257">
    <property type="entry name" value="PROKAR_LIPOPROTEIN"/>
    <property type="match status" value="1"/>
</dbReference>
<evidence type="ECO:0000256" key="1">
    <source>
        <dbReference type="ARBA" id="ARBA00022729"/>
    </source>
</evidence>
<dbReference type="EMBL" id="JAUJEA010000006">
    <property type="protein sequence ID" value="MDN5203160.1"/>
    <property type="molecule type" value="Genomic_DNA"/>
</dbReference>
<dbReference type="Proteomes" id="UP001172082">
    <property type="component" value="Unassembled WGS sequence"/>
</dbReference>
<dbReference type="Pfam" id="PF07593">
    <property type="entry name" value="UnbV_ASPIC"/>
    <property type="match status" value="1"/>
</dbReference>
<evidence type="ECO:0000259" key="2">
    <source>
        <dbReference type="Pfam" id="PF07593"/>
    </source>
</evidence>
<dbReference type="InterPro" id="IPR027039">
    <property type="entry name" value="Crtac1"/>
</dbReference>
<dbReference type="PANTHER" id="PTHR16026">
    <property type="entry name" value="CARTILAGE ACIDIC PROTEIN 1"/>
    <property type="match status" value="1"/>
</dbReference>
<accession>A0ABT8KUJ9</accession>
<dbReference type="InterPro" id="IPR013517">
    <property type="entry name" value="FG-GAP"/>
</dbReference>
<dbReference type="SUPFAM" id="SSF69318">
    <property type="entry name" value="Integrin alpha N-terminal domain"/>
    <property type="match status" value="3"/>
</dbReference>
<dbReference type="InterPro" id="IPR028994">
    <property type="entry name" value="Integrin_alpha_N"/>
</dbReference>
<keyword evidence="4" id="KW-1185">Reference proteome</keyword>
<sequence>MSKKYLIILIIFGLLQSCNSSESTEEVSDTDKLFTLLSPDDTHLKFKNQLKEDKENNHLVNDQFVTGAGVAVGDINNDGLADIFFTGNQVEDRLFLNKGGMRFEDITEKAGIAPDKTWSTGATFADVNGDGYVDLYICKNVNQDSEKSINKLYINKGDLTFEEEAEAYGLADKGFSVQATFFDFDMDGYLDMYLVNQPPSLGNRRGGKIDPYDHVSLLYSDKIYKNVDNKGFADATEYAGVFNFAYGLSASVGDFNNDGYPDIYVANDFDLPDHLYINRGDGTYENRINQAVKHISNFSMGTDVADYDNDGLMDVMVLDMVAEDHKRIKTFMGGMNPDNFWKVVKKGWHYQYMFNTLQRNNGNGTFGELAHLGGVSNTDWSWGPLFADFDNDGWKDLFVTNGVKRNMRHGDLDKTYTTVLDSLELIAKRKGEKLQDMIDIMEFVEMAPVDKLPNYIFKNNGDLTFSKKIEEWGMELPSLSNGAAYADFDNDGDIDIVVSNIDEYAFLYQNNAIQKGKGNYLRFDVRSKYGSPAYGTSVKLMRHGDLWQLQHLSNARGFFSKSEDQLHFGLGEETMIEKAIVTWPNGKEIVLENINANQLVKVHEKDAQNIQLAQSAISKGKAFTDVSRNVGLTFQHKENKYDDYENEPLLPHKMSNFGPGLATGDVNGDGLDDFFIGGAAGYTGAIFKQKSNGQFEKIETPFLEEDKAAEDLGGAFFDADQDGDLDLYVVSGGNEFKPNDPLLQDRLYINHGAGKFRKENDRLPQMLTSGSRVVPGDFDQDGDQDLFVAGRLIPGSYPLPARSYILQNNNGRFDDVTEGIAPELLKAGLVTSAAWTDYNNDDQLDLVLVGEWMPVTFFENQDGKFKNVTNELGLENTAGWYYEVVAKDFDHDGDDDYVVGNLGLNYKYKASLEQPFEVYSHDFDANGTLDIVLSYYEHGEMVPVRGRSCSSQQIPGIKEEFPTFESFGDANLTEIYGNGLDEALRYQAHTFASAYIENVGNGSFKITPLPNVVQVSSINNIVAHDFNGDKNLDLLVSGNLYSSEIETPRNDAGMGMYLEGDGKGNFKPIPLHESGFFAPHDAKDMQMIHLGREKTPLILVANNRYWMQAIKHDPQVNELQENLLSKK</sequence>
<name>A0ABT8KUJ9_9BACT</name>
<proteinExistence type="predicted"/>
<gene>
    <name evidence="3" type="ORF">QQ008_17355</name>
</gene>